<dbReference type="AlphaFoldDB" id="A0A077ZMS0"/>
<feature type="transmembrane region" description="Helical" evidence="1">
    <location>
        <begin position="114"/>
        <end position="135"/>
    </location>
</feature>
<organism evidence="2 3">
    <name type="scientific">Stylonychia lemnae</name>
    <name type="common">Ciliate</name>
    <dbReference type="NCBI Taxonomy" id="5949"/>
    <lineage>
        <taxon>Eukaryota</taxon>
        <taxon>Sar</taxon>
        <taxon>Alveolata</taxon>
        <taxon>Ciliophora</taxon>
        <taxon>Intramacronucleata</taxon>
        <taxon>Spirotrichea</taxon>
        <taxon>Stichotrichia</taxon>
        <taxon>Sporadotrichida</taxon>
        <taxon>Oxytrichidae</taxon>
        <taxon>Stylonychinae</taxon>
        <taxon>Stylonychia</taxon>
    </lineage>
</organism>
<feature type="transmembrane region" description="Helical" evidence="1">
    <location>
        <begin position="147"/>
        <end position="167"/>
    </location>
</feature>
<proteinExistence type="predicted"/>
<gene>
    <name evidence="2" type="primary">Contig5655.g6056</name>
    <name evidence="2" type="ORF">STYLEM_203</name>
</gene>
<dbReference type="Proteomes" id="UP000039865">
    <property type="component" value="Unassembled WGS sequence"/>
</dbReference>
<sequence length="240" mass="28202">MIVVKIKNKLAKDIEGQLTEKDQTEELDDYKLLTRYPARTFLREGYLTSQVLLPARQRWLGILLSVINGLLTHSMIFYYDYQQQDDQGKICWMDIILLVRNFGQRYRTRIQLNLIIYMVTYCLLGALYLCYFFGVNVTLFDDKQWVLIIYEIIIMLILTVLLLNYAVRTNAFKTPKQCKKELLVTIKTIESVKERLEKEQEVNPIKILGIPMRSNVLYTVYTGLISLAVAMIQKKTNFFN</sequence>
<dbReference type="InParanoid" id="A0A077ZMS0"/>
<keyword evidence="1" id="KW-0812">Transmembrane</keyword>
<protein>
    <submittedName>
        <fullName evidence="2">Uncharacterized protein</fullName>
    </submittedName>
</protein>
<accession>A0A077ZMS0</accession>
<evidence type="ECO:0000313" key="2">
    <source>
        <dbReference type="EMBL" id="CDW71262.1"/>
    </source>
</evidence>
<keyword evidence="1" id="KW-1133">Transmembrane helix</keyword>
<evidence type="ECO:0000256" key="1">
    <source>
        <dbReference type="SAM" id="Phobius"/>
    </source>
</evidence>
<reference evidence="2 3" key="1">
    <citation type="submission" date="2014-06" db="EMBL/GenBank/DDBJ databases">
        <authorList>
            <person name="Swart Estienne"/>
        </authorList>
    </citation>
    <scope>NUCLEOTIDE SEQUENCE [LARGE SCALE GENOMIC DNA]</scope>
    <source>
        <strain evidence="2 3">130c</strain>
    </source>
</reference>
<dbReference type="EMBL" id="CCKQ01000199">
    <property type="protein sequence ID" value="CDW71262.1"/>
    <property type="molecule type" value="Genomic_DNA"/>
</dbReference>
<feature type="transmembrane region" description="Helical" evidence="1">
    <location>
        <begin position="216"/>
        <end position="233"/>
    </location>
</feature>
<evidence type="ECO:0000313" key="3">
    <source>
        <dbReference type="Proteomes" id="UP000039865"/>
    </source>
</evidence>
<keyword evidence="3" id="KW-1185">Reference proteome</keyword>
<name>A0A077ZMS0_STYLE</name>
<keyword evidence="1" id="KW-0472">Membrane</keyword>